<evidence type="ECO:0000256" key="3">
    <source>
        <dbReference type="ARBA" id="ARBA00023186"/>
    </source>
</evidence>
<dbReference type="Proteomes" id="UP000276437">
    <property type="component" value="Chromosome"/>
</dbReference>
<evidence type="ECO:0000313" key="5">
    <source>
        <dbReference type="EMBL" id="BBB90364.1"/>
    </source>
</evidence>
<evidence type="ECO:0000256" key="4">
    <source>
        <dbReference type="RuleBase" id="RU003322"/>
    </source>
</evidence>
<proteinExistence type="inferred from homology"/>
<dbReference type="PRINTS" id="PR00301">
    <property type="entry name" value="HEATSHOCK70"/>
</dbReference>
<dbReference type="GO" id="GO:0005524">
    <property type="term" value="F:ATP binding"/>
    <property type="evidence" value="ECO:0007669"/>
    <property type="project" value="UniProtKB-KW"/>
</dbReference>
<dbReference type="RefSeq" id="WP_126307018.1">
    <property type="nucleotide sequence ID" value="NZ_AP018449.1"/>
</dbReference>
<evidence type="ECO:0000313" key="6">
    <source>
        <dbReference type="Proteomes" id="UP000276437"/>
    </source>
</evidence>
<sequence>MTGTIALDFGAANTVVAYWHKGEQRAKSLFIPDISYPARYWTEGPDPSPGVFLIPSTIQYAADGCKVGQEIDNSLADLEPQSQVLRNFKYDLTTGKKVYCRIGGRQISRIQAAMDYLTRVIGDAASTLGLANQEKGMTITLPVTVLANPALEKKYRQWLESAARQAGIRRVFFVEEPLAAAWGSGCLVKPYRTYLFIDIESRNLNTAVVTAEPRSETGEERFFRIIGLVKDELGGEDIDNWLADEFIKPQGLNPAAVEAVRGQIVDICNKVKERLTVQTETDVNISLPDFELQAVIRREMLLKLLEDNRFFSRIEDNIRQALRRCEHLGHGISSLDGVVMVGGTALIPCIRSWVREYFAGIPVYDQRPLDAVACGAATLAAGVDTCGYIRYDYGLRYLQGDIYEYLPVVAGGTFFPSDGLVAKAIIRASYNGQQEFALLAYRLEEQGGSCINKDEPLILIGSQPFKQGQPAVEVEFGLDGARRLTITARDFLSREILADNVPLAQLI</sequence>
<dbReference type="PANTHER" id="PTHR19375">
    <property type="entry name" value="HEAT SHOCK PROTEIN 70KDA"/>
    <property type="match status" value="1"/>
</dbReference>
<keyword evidence="6" id="KW-1185">Reference proteome</keyword>
<evidence type="ECO:0000256" key="2">
    <source>
        <dbReference type="ARBA" id="ARBA00022840"/>
    </source>
</evidence>
<dbReference type="Gene3D" id="3.30.420.40">
    <property type="match status" value="2"/>
</dbReference>
<organism evidence="5 6">
    <name type="scientific">Methylomusa anaerophila</name>
    <dbReference type="NCBI Taxonomy" id="1930071"/>
    <lineage>
        <taxon>Bacteria</taxon>
        <taxon>Bacillati</taxon>
        <taxon>Bacillota</taxon>
        <taxon>Negativicutes</taxon>
        <taxon>Selenomonadales</taxon>
        <taxon>Sporomusaceae</taxon>
        <taxon>Methylomusa</taxon>
    </lineage>
</organism>
<name>A0A348AH16_9FIRM</name>
<keyword evidence="3" id="KW-0143">Chaperone</keyword>
<comment type="similarity">
    <text evidence="4">Belongs to the heat shock protein 70 family.</text>
</comment>
<dbReference type="Pfam" id="PF00012">
    <property type="entry name" value="HSP70"/>
    <property type="match status" value="1"/>
</dbReference>
<dbReference type="SUPFAM" id="SSF53067">
    <property type="entry name" value="Actin-like ATPase domain"/>
    <property type="match status" value="2"/>
</dbReference>
<dbReference type="Gene3D" id="3.90.640.10">
    <property type="entry name" value="Actin, Chain A, domain 4"/>
    <property type="match status" value="1"/>
</dbReference>
<dbReference type="EMBL" id="AP018449">
    <property type="protein sequence ID" value="BBB90364.1"/>
    <property type="molecule type" value="Genomic_DNA"/>
</dbReference>
<dbReference type="InterPro" id="IPR043129">
    <property type="entry name" value="ATPase_NBD"/>
</dbReference>
<accession>A0A348AH16</accession>
<gene>
    <name evidence="5" type="primary">dnaK_1</name>
    <name evidence="5" type="ORF">MAMMFC1_01012</name>
</gene>
<keyword evidence="1 4" id="KW-0547">Nucleotide-binding</keyword>
<keyword evidence="2 4" id="KW-0067">ATP-binding</keyword>
<dbReference type="GO" id="GO:0140662">
    <property type="term" value="F:ATP-dependent protein folding chaperone"/>
    <property type="evidence" value="ECO:0007669"/>
    <property type="project" value="InterPro"/>
</dbReference>
<dbReference type="InterPro" id="IPR013126">
    <property type="entry name" value="Hsp_70_fam"/>
</dbReference>
<dbReference type="AlphaFoldDB" id="A0A348AH16"/>
<protein>
    <submittedName>
        <fullName evidence="5">Chaperone protein DnaK</fullName>
    </submittedName>
</protein>
<dbReference type="KEGG" id="mana:MAMMFC1_01012"/>
<reference evidence="5 6" key="1">
    <citation type="journal article" date="2018" name="Int. J. Syst. Evol. Microbiol.">
        <title>Methylomusa anaerophila gen. nov., sp. nov., an anaerobic methanol-utilizing bacterium isolated from a microbial fuel cell.</title>
        <authorList>
            <person name="Amano N."/>
            <person name="Yamamuro A."/>
            <person name="Miyahara M."/>
            <person name="Kouzuma A."/>
            <person name="Abe T."/>
            <person name="Watanabe K."/>
        </authorList>
    </citation>
    <scope>NUCLEOTIDE SEQUENCE [LARGE SCALE GENOMIC DNA]</scope>
    <source>
        <strain evidence="5 6">MMFC1</strain>
    </source>
</reference>
<evidence type="ECO:0000256" key="1">
    <source>
        <dbReference type="ARBA" id="ARBA00022741"/>
    </source>
</evidence>